<reference evidence="6" key="1">
    <citation type="journal article" date="2023" name="Insect Mol. Biol.">
        <title>Genome sequencing provides insights into the evolution of gene families encoding plant cell wall-degrading enzymes in longhorned beetles.</title>
        <authorList>
            <person name="Shin N.R."/>
            <person name="Okamura Y."/>
            <person name="Kirsch R."/>
            <person name="Pauchet Y."/>
        </authorList>
    </citation>
    <scope>NUCLEOTIDE SEQUENCE</scope>
    <source>
        <strain evidence="6">RBIC_L_NR</strain>
    </source>
</reference>
<evidence type="ECO:0000313" key="6">
    <source>
        <dbReference type="EMBL" id="KAJ8946150.1"/>
    </source>
</evidence>
<dbReference type="GO" id="GO:0043161">
    <property type="term" value="P:proteasome-mediated ubiquitin-dependent protein catabolic process"/>
    <property type="evidence" value="ECO:0007669"/>
    <property type="project" value="TreeGrafter"/>
</dbReference>
<evidence type="ECO:0000256" key="4">
    <source>
        <dbReference type="PROSITE-ProRule" id="PRU00175"/>
    </source>
</evidence>
<dbReference type="EMBL" id="JANEYF010002463">
    <property type="protein sequence ID" value="KAJ8946150.1"/>
    <property type="molecule type" value="Genomic_DNA"/>
</dbReference>
<dbReference type="PANTHER" id="PTHR45877">
    <property type="entry name" value="E3 UBIQUITIN-PROTEIN LIGASE SIAH2"/>
    <property type="match status" value="1"/>
</dbReference>
<accession>A0AAV8Y3Z4</accession>
<evidence type="ECO:0000313" key="7">
    <source>
        <dbReference type="Proteomes" id="UP001162156"/>
    </source>
</evidence>
<dbReference type="PROSITE" id="PS50089">
    <property type="entry name" value="ZF_RING_2"/>
    <property type="match status" value="1"/>
</dbReference>
<name>A0AAV8Y3Z4_9CUCU</name>
<keyword evidence="7" id="KW-1185">Reference proteome</keyword>
<protein>
    <recommendedName>
        <fullName evidence="5">RING-type domain-containing protein</fullName>
    </recommendedName>
</protein>
<dbReference type="GO" id="GO:0005737">
    <property type="term" value="C:cytoplasm"/>
    <property type="evidence" value="ECO:0007669"/>
    <property type="project" value="TreeGrafter"/>
</dbReference>
<dbReference type="InterPro" id="IPR001841">
    <property type="entry name" value="Znf_RING"/>
</dbReference>
<dbReference type="GO" id="GO:0061630">
    <property type="term" value="F:ubiquitin protein ligase activity"/>
    <property type="evidence" value="ECO:0007669"/>
    <property type="project" value="TreeGrafter"/>
</dbReference>
<proteinExistence type="predicted"/>
<sequence>MSTVTVPNNKISKFNTREHCSDCLLKTCQVVYHKYYENNKEFCNTDVYDIMGVRVDTMSVLNVLGSDDLIMTITVIGRGTIVNHEATLNRNEQIRKSWECQICQEYLITPIYLCPTGHSLCGTCKSKLTNCPYCILVIGDSRNFTLEEISETVEINCQYEGKGCNFFGNIERIAKHEPKCAWKKWDEVPKKKQKLTL</sequence>
<keyword evidence="3" id="KW-0862">Zinc</keyword>
<dbReference type="InterPro" id="IPR013083">
    <property type="entry name" value="Znf_RING/FYVE/PHD"/>
</dbReference>
<feature type="domain" description="RING-type" evidence="5">
    <location>
        <begin position="100"/>
        <end position="134"/>
    </location>
</feature>
<evidence type="ECO:0000256" key="1">
    <source>
        <dbReference type="ARBA" id="ARBA00022723"/>
    </source>
</evidence>
<dbReference type="InterPro" id="IPR004162">
    <property type="entry name" value="SINA-like_animal"/>
</dbReference>
<dbReference type="SUPFAM" id="SSF57850">
    <property type="entry name" value="RING/U-box"/>
    <property type="match status" value="1"/>
</dbReference>
<dbReference type="AlphaFoldDB" id="A0AAV8Y3Z4"/>
<evidence type="ECO:0000256" key="3">
    <source>
        <dbReference type="ARBA" id="ARBA00022833"/>
    </source>
</evidence>
<dbReference type="InterPro" id="IPR049548">
    <property type="entry name" value="Sina-like_RING"/>
</dbReference>
<comment type="caution">
    <text evidence="6">The sequence shown here is derived from an EMBL/GenBank/DDBJ whole genome shotgun (WGS) entry which is preliminary data.</text>
</comment>
<dbReference type="GO" id="GO:0008270">
    <property type="term" value="F:zinc ion binding"/>
    <property type="evidence" value="ECO:0007669"/>
    <property type="project" value="UniProtKB-KW"/>
</dbReference>
<organism evidence="6 7">
    <name type="scientific">Rhamnusium bicolor</name>
    <dbReference type="NCBI Taxonomy" id="1586634"/>
    <lineage>
        <taxon>Eukaryota</taxon>
        <taxon>Metazoa</taxon>
        <taxon>Ecdysozoa</taxon>
        <taxon>Arthropoda</taxon>
        <taxon>Hexapoda</taxon>
        <taxon>Insecta</taxon>
        <taxon>Pterygota</taxon>
        <taxon>Neoptera</taxon>
        <taxon>Endopterygota</taxon>
        <taxon>Coleoptera</taxon>
        <taxon>Polyphaga</taxon>
        <taxon>Cucujiformia</taxon>
        <taxon>Chrysomeloidea</taxon>
        <taxon>Cerambycidae</taxon>
        <taxon>Lepturinae</taxon>
        <taxon>Rhagiini</taxon>
        <taxon>Rhamnusium</taxon>
    </lineage>
</organism>
<evidence type="ECO:0000256" key="2">
    <source>
        <dbReference type="ARBA" id="ARBA00022771"/>
    </source>
</evidence>
<dbReference type="Proteomes" id="UP001162156">
    <property type="component" value="Unassembled WGS sequence"/>
</dbReference>
<gene>
    <name evidence="6" type="ORF">NQ314_008972</name>
</gene>
<dbReference type="Gene3D" id="3.30.40.10">
    <property type="entry name" value="Zinc/RING finger domain, C3HC4 (zinc finger)"/>
    <property type="match status" value="1"/>
</dbReference>
<dbReference type="PANTHER" id="PTHR45877:SF2">
    <property type="entry name" value="E3 UBIQUITIN-PROTEIN LIGASE SINA-RELATED"/>
    <property type="match status" value="1"/>
</dbReference>
<dbReference type="GO" id="GO:0031624">
    <property type="term" value="F:ubiquitin conjugating enzyme binding"/>
    <property type="evidence" value="ECO:0007669"/>
    <property type="project" value="TreeGrafter"/>
</dbReference>
<keyword evidence="2 4" id="KW-0863">Zinc-finger</keyword>
<dbReference type="Pfam" id="PF21362">
    <property type="entry name" value="Sina_RING"/>
    <property type="match status" value="1"/>
</dbReference>
<evidence type="ECO:0000259" key="5">
    <source>
        <dbReference type="PROSITE" id="PS50089"/>
    </source>
</evidence>
<keyword evidence="1" id="KW-0479">Metal-binding</keyword>